<evidence type="ECO:0000313" key="1">
    <source>
        <dbReference type="EMBL" id="SMC53599.1"/>
    </source>
</evidence>
<gene>
    <name evidence="1" type="ORF">SAMN06297397_1297</name>
</gene>
<reference evidence="1" key="1">
    <citation type="submission" date="2017-04" db="EMBL/GenBank/DDBJ databases">
        <authorList>
            <person name="Varghese N."/>
            <person name="Submissions S."/>
        </authorList>
    </citation>
    <scope>NUCLEOTIDE SEQUENCE</scope>
    <source>
        <strain evidence="1">WTE2008</strain>
    </source>
</reference>
<comment type="caution">
    <text evidence="1">The sequence shown here is derived from an EMBL/GenBank/DDBJ whole genome shotgun (WGS) entry which is preliminary data.</text>
</comment>
<keyword evidence="1" id="KW-0238">DNA-binding</keyword>
<name>A0AC61PKG6_9FIRM</name>
<organism evidence="1 2">
    <name type="scientific">Aristaeella lactis</name>
    <dbReference type="NCBI Taxonomy" id="3046383"/>
    <lineage>
        <taxon>Bacteria</taxon>
        <taxon>Bacillati</taxon>
        <taxon>Bacillota</taxon>
        <taxon>Clostridia</taxon>
        <taxon>Eubacteriales</taxon>
        <taxon>Aristaeellaceae</taxon>
        <taxon>Aristaeella</taxon>
    </lineage>
</organism>
<protein>
    <submittedName>
        <fullName evidence="1">AraC-type DNA-binding protein</fullName>
    </submittedName>
</protein>
<dbReference type="Proteomes" id="UP000192328">
    <property type="component" value="Unassembled WGS sequence"/>
</dbReference>
<dbReference type="EMBL" id="FWXZ01000002">
    <property type="protein sequence ID" value="SMC53599.1"/>
    <property type="molecule type" value="Genomic_DNA"/>
</dbReference>
<evidence type="ECO:0000313" key="2">
    <source>
        <dbReference type="Proteomes" id="UP000192328"/>
    </source>
</evidence>
<proteinExistence type="predicted"/>
<sequence>MSKAQMDDELLRLYRQIRETPALAVDFPAETGKGRITRLDTRRYSLSAWNMEFHRDTFVQGRGGDEMRLLFCTGNGVEWTSDRGTMRLDHNEACFCAADGSTERMCYQGNLPFSFLSVAVPAEQFTGMIGCHFREPQKMTQILQGRSFPINAAIRRSLHEIGSLESVHNGFEMMRLEAHLLESLSYCLESALGEPAASRGLHHDDLTIIDAIRERIDGDPAAVPDIASLAREYCMSASKLTRAFKQVCGTSLHAYVIEARMQKGIELLHEAGVPVCEIAERVGYAKPSQFSADFRKRFGILPREYRTS</sequence>
<accession>A0AC61PKG6</accession>
<keyword evidence="2" id="KW-1185">Reference proteome</keyword>